<dbReference type="SUPFAM" id="SSF52833">
    <property type="entry name" value="Thioredoxin-like"/>
    <property type="match status" value="1"/>
</dbReference>
<dbReference type="InterPro" id="IPR012336">
    <property type="entry name" value="Thioredoxin-like_fold"/>
</dbReference>
<dbReference type="Pfam" id="PF13462">
    <property type="entry name" value="Thioredoxin_4"/>
    <property type="match status" value="1"/>
</dbReference>
<dbReference type="AlphaFoldDB" id="A0A679JJ01"/>
<feature type="domain" description="Thioredoxin" evidence="2">
    <location>
        <begin position="1"/>
        <end position="183"/>
    </location>
</feature>
<dbReference type="RefSeq" id="WP_339093117.1">
    <property type="nucleotide sequence ID" value="NZ_LR743508.1"/>
</dbReference>
<reference evidence="3" key="1">
    <citation type="submission" date="2019-12" db="EMBL/GenBank/DDBJ databases">
        <authorList>
            <person name="Cremers G."/>
        </authorList>
    </citation>
    <scope>NUCLEOTIDE SEQUENCE</scope>
    <source>
        <strain evidence="3">Vvax</strain>
    </source>
</reference>
<sequence length="183" mass="20567">MSAASQANSVAQLLVPDRATEHVLGPDSAPVTVVEFGDFECPSCRQAHPAVQMMLSHFGKQVRFAFRHFPLREVHPHAELAAEAAEAAGAQGKFWPYAELLFNHQSHLDNRHLDSYAAQLGLDMARFENELKDNVYRQRVQEQVELGRRLSVRATPTFYVNGVFTDVSFGLQHLREAIDRALQ</sequence>
<name>A0A679JJ01_VARPD</name>
<comment type="similarity">
    <text evidence="1">Belongs to the thioredoxin family. DsbA subfamily.</text>
</comment>
<organism evidence="3">
    <name type="scientific">Variovorax paradoxus</name>
    <dbReference type="NCBI Taxonomy" id="34073"/>
    <lineage>
        <taxon>Bacteria</taxon>
        <taxon>Pseudomonadati</taxon>
        <taxon>Pseudomonadota</taxon>
        <taxon>Betaproteobacteria</taxon>
        <taxon>Burkholderiales</taxon>
        <taxon>Comamonadaceae</taxon>
        <taxon>Variovorax</taxon>
    </lineage>
</organism>
<gene>
    <name evidence="3" type="primary">bdbD</name>
    <name evidence="3" type="ORF">VVAX_05443</name>
</gene>
<dbReference type="PANTHER" id="PTHR13887:SF55">
    <property type="entry name" value="SLR0313 PROTEIN"/>
    <property type="match status" value="1"/>
</dbReference>
<dbReference type="PANTHER" id="PTHR13887">
    <property type="entry name" value="GLUTATHIONE S-TRANSFERASE KAPPA"/>
    <property type="match status" value="1"/>
</dbReference>
<dbReference type="Gene3D" id="3.40.30.10">
    <property type="entry name" value="Glutaredoxin"/>
    <property type="match status" value="1"/>
</dbReference>
<evidence type="ECO:0000256" key="1">
    <source>
        <dbReference type="ARBA" id="ARBA00005791"/>
    </source>
</evidence>
<evidence type="ECO:0000259" key="2">
    <source>
        <dbReference type="PROSITE" id="PS51352"/>
    </source>
</evidence>
<protein>
    <submittedName>
        <fullName evidence="3">Disulfide bond formation protein D</fullName>
    </submittedName>
</protein>
<proteinExistence type="inferred from homology"/>
<evidence type="ECO:0000313" key="3">
    <source>
        <dbReference type="EMBL" id="CAA2109172.1"/>
    </source>
</evidence>
<dbReference type="EMBL" id="LR743508">
    <property type="protein sequence ID" value="CAA2109172.1"/>
    <property type="molecule type" value="Genomic_DNA"/>
</dbReference>
<dbReference type="InterPro" id="IPR036249">
    <property type="entry name" value="Thioredoxin-like_sf"/>
</dbReference>
<dbReference type="PROSITE" id="PS51352">
    <property type="entry name" value="THIOREDOXIN_2"/>
    <property type="match status" value="1"/>
</dbReference>
<dbReference type="InterPro" id="IPR013766">
    <property type="entry name" value="Thioredoxin_domain"/>
</dbReference>
<accession>A0A679JJ01</accession>